<evidence type="ECO:0000313" key="3">
    <source>
        <dbReference type="EMBL" id="TFJ83523.1"/>
    </source>
</evidence>
<name>A0A4D9D0P2_9STRA</name>
<proteinExistence type="predicted"/>
<feature type="region of interest" description="Disordered" evidence="2">
    <location>
        <begin position="80"/>
        <end position="100"/>
    </location>
</feature>
<gene>
    <name evidence="3" type="ORF">NSK_005170</name>
</gene>
<dbReference type="Gene3D" id="2.30.30.140">
    <property type="match status" value="2"/>
</dbReference>
<keyword evidence="1" id="KW-0175">Coiled coil</keyword>
<feature type="compositionally biased region" description="Polar residues" evidence="2">
    <location>
        <begin position="15"/>
        <end position="25"/>
    </location>
</feature>
<sequence length="241" mass="25686">MGRERTQTPPAARTVVSTAPPSRPMQSVQELRANLATYKSQADQVRSLLATDPGNAAYEQLERDLQAAMKLTRELMEAQGAGQAAAEAEQGWEGPGPSTVTASAPAVHLELRKGEAAWTPGVGDRVEAPWAAGERLYPAVVTGLAGGGETLTLKYYGYAETEEKARKEVRRLRPPDGAAALGPGEVSVGWEGEALWGGDGEWYGARVLGLVEHGYRVKYLRYGNEGERAFKPGKGGLGGPR</sequence>
<evidence type="ECO:0000256" key="2">
    <source>
        <dbReference type="SAM" id="MobiDB-lite"/>
    </source>
</evidence>
<reference evidence="3 4" key="1">
    <citation type="submission" date="2019-01" db="EMBL/GenBank/DDBJ databases">
        <title>Nuclear Genome Assembly of the Microalgal Biofuel strain Nannochloropsis salina CCMP1776.</title>
        <authorList>
            <person name="Hovde B."/>
        </authorList>
    </citation>
    <scope>NUCLEOTIDE SEQUENCE [LARGE SCALE GENOMIC DNA]</scope>
    <source>
        <strain evidence="3 4">CCMP1776</strain>
    </source>
</reference>
<dbReference type="Proteomes" id="UP000355283">
    <property type="component" value="Unassembled WGS sequence"/>
</dbReference>
<evidence type="ECO:0000313" key="4">
    <source>
        <dbReference type="Proteomes" id="UP000355283"/>
    </source>
</evidence>
<comment type="caution">
    <text evidence="3">The sequence shown here is derived from an EMBL/GenBank/DDBJ whole genome shotgun (WGS) entry which is preliminary data.</text>
</comment>
<feature type="compositionally biased region" description="Low complexity" evidence="2">
    <location>
        <begin position="80"/>
        <end position="91"/>
    </location>
</feature>
<evidence type="ECO:0008006" key="5">
    <source>
        <dbReference type="Google" id="ProtNLM"/>
    </source>
</evidence>
<feature type="region of interest" description="Disordered" evidence="2">
    <location>
        <begin position="1"/>
        <end position="25"/>
    </location>
</feature>
<evidence type="ECO:0000256" key="1">
    <source>
        <dbReference type="SAM" id="Coils"/>
    </source>
</evidence>
<keyword evidence="4" id="KW-1185">Reference proteome</keyword>
<dbReference type="OrthoDB" id="79171at2759"/>
<dbReference type="EMBL" id="SDOX01000027">
    <property type="protein sequence ID" value="TFJ83523.1"/>
    <property type="molecule type" value="Genomic_DNA"/>
</dbReference>
<organism evidence="3 4">
    <name type="scientific">Nannochloropsis salina CCMP1776</name>
    <dbReference type="NCBI Taxonomy" id="1027361"/>
    <lineage>
        <taxon>Eukaryota</taxon>
        <taxon>Sar</taxon>
        <taxon>Stramenopiles</taxon>
        <taxon>Ochrophyta</taxon>
        <taxon>Eustigmatophyceae</taxon>
        <taxon>Eustigmatales</taxon>
        <taxon>Monodopsidaceae</taxon>
        <taxon>Microchloropsis</taxon>
        <taxon>Microchloropsis salina</taxon>
    </lineage>
</organism>
<protein>
    <recommendedName>
        <fullName evidence="5">Tudor domain-containing protein</fullName>
    </recommendedName>
</protein>
<feature type="coiled-coil region" evidence="1">
    <location>
        <begin position="28"/>
        <end position="78"/>
    </location>
</feature>
<accession>A0A4D9D0P2</accession>
<dbReference type="CDD" id="cd04508">
    <property type="entry name" value="Tudor_SF"/>
    <property type="match status" value="1"/>
</dbReference>
<dbReference type="AlphaFoldDB" id="A0A4D9D0P2"/>